<dbReference type="AlphaFoldDB" id="A0A9E6PV77"/>
<sequence length="161" mass="17605">MSAVLAYRDICVIDNAISADEQRQLGELLSGAIWQYGWSQSYGPLERPCWHSFIAGTRRDEGEDCEAELRARPYWGVLAECWARIIALGDGTEPTPDSTGVNSGAVSLPGGGASGQGAYGSGPAVIYPHAPCREISYPRVDIGPIEWVNPRQTYFGRDRYH</sequence>
<dbReference type="EMBL" id="CP077095">
    <property type="protein sequence ID" value="QXI37338.1"/>
    <property type="molecule type" value="Genomic_DNA"/>
</dbReference>
<dbReference type="RefSeq" id="WP_186662435.1">
    <property type="nucleotide sequence ID" value="NZ_CP077095.1"/>
</dbReference>
<organism evidence="1 2">
    <name type="scientific">Pseudomonas xantholysinigenes</name>
    <dbReference type="NCBI Taxonomy" id="2745490"/>
    <lineage>
        <taxon>Bacteria</taxon>
        <taxon>Pseudomonadati</taxon>
        <taxon>Pseudomonadota</taxon>
        <taxon>Gammaproteobacteria</taxon>
        <taxon>Pseudomonadales</taxon>
        <taxon>Pseudomonadaceae</taxon>
        <taxon>Pseudomonas</taxon>
    </lineage>
</organism>
<reference evidence="1 2" key="2">
    <citation type="journal article" date="2021" name="Microorganisms">
        <title>The Ever-Expanding Pseudomonas Genus: Description of 43 New Species and Partition of the Pseudomonas putida Group.</title>
        <authorList>
            <person name="Girard L."/>
            <person name="Lood C."/>
            <person name="Hofte M."/>
            <person name="Vandamme P."/>
            <person name="Rokni-Zadeh H."/>
            <person name="van Noort V."/>
            <person name="Lavigne R."/>
            <person name="De Mot R."/>
        </authorList>
    </citation>
    <scope>NUCLEOTIDE SEQUENCE [LARGE SCALE GENOMIC DNA]</scope>
    <source>
        <strain evidence="1 2">RW9S1A</strain>
    </source>
</reference>
<reference evidence="1 2" key="1">
    <citation type="journal article" date="2020" name="Microorganisms">
        <title>Reliable Identification of Environmental Pseudomonas Isolates Using the rpoD Gene.</title>
        <authorList>
            <consortium name="The Broad Institute Genome Sequencing Platform"/>
            <person name="Girard L."/>
            <person name="Lood C."/>
            <person name="Rokni-Zadeh H."/>
            <person name="van Noort V."/>
            <person name="Lavigne R."/>
            <person name="De Mot R."/>
        </authorList>
    </citation>
    <scope>NUCLEOTIDE SEQUENCE [LARGE SCALE GENOMIC DNA]</scope>
    <source>
        <strain evidence="1 2">RW9S1A</strain>
    </source>
</reference>
<evidence type="ECO:0000313" key="1">
    <source>
        <dbReference type="EMBL" id="QXI37338.1"/>
    </source>
</evidence>
<protein>
    <submittedName>
        <fullName evidence="1">Uncharacterized protein</fullName>
    </submittedName>
</protein>
<accession>A0A9E6PV77</accession>
<gene>
    <name evidence="1" type="ORF">HU772_018620</name>
</gene>
<proteinExistence type="predicted"/>
<keyword evidence="2" id="KW-1185">Reference proteome</keyword>
<dbReference type="KEGG" id="pxn:HU772_018620"/>
<dbReference type="Proteomes" id="UP000633418">
    <property type="component" value="Chromosome"/>
</dbReference>
<name>A0A9E6PV77_9PSED</name>
<evidence type="ECO:0000313" key="2">
    <source>
        <dbReference type="Proteomes" id="UP000633418"/>
    </source>
</evidence>